<dbReference type="Gene3D" id="4.10.75.10">
    <property type="entry name" value="Elafin-like"/>
    <property type="match status" value="3"/>
</dbReference>
<dbReference type="PRINTS" id="PR00003">
    <property type="entry name" value="4DISULPHCORE"/>
</dbReference>
<dbReference type="GO" id="GO:0019731">
    <property type="term" value="P:antibacterial humoral response"/>
    <property type="evidence" value="ECO:0007669"/>
    <property type="project" value="TreeGrafter"/>
</dbReference>
<evidence type="ECO:0000256" key="1">
    <source>
        <dbReference type="ARBA" id="ARBA00022690"/>
    </source>
</evidence>
<dbReference type="InterPro" id="IPR050514">
    <property type="entry name" value="WAP_four-disulfide_core"/>
</dbReference>
<name>Q95JH3_TRIVU</name>
<dbReference type="GO" id="GO:0045087">
    <property type="term" value="P:innate immune response"/>
    <property type="evidence" value="ECO:0007669"/>
    <property type="project" value="TreeGrafter"/>
</dbReference>
<dbReference type="InterPro" id="IPR036645">
    <property type="entry name" value="Elafin-like_sf"/>
</dbReference>
<organism evidence="6">
    <name type="scientific">Trichosurus vulpecula</name>
    <name type="common">Brush-tailed possum</name>
    <dbReference type="NCBI Taxonomy" id="9337"/>
    <lineage>
        <taxon>Eukaryota</taxon>
        <taxon>Metazoa</taxon>
        <taxon>Chordata</taxon>
        <taxon>Craniata</taxon>
        <taxon>Vertebrata</taxon>
        <taxon>Euteleostomi</taxon>
        <taxon>Mammalia</taxon>
        <taxon>Metatheria</taxon>
        <taxon>Diprotodontia</taxon>
        <taxon>Phalangeridae</taxon>
        <taxon>Trichosurus</taxon>
    </lineage>
</organism>
<dbReference type="PROSITE" id="PS51390">
    <property type="entry name" value="WAP"/>
    <property type="match status" value="2"/>
</dbReference>
<dbReference type="GO" id="GO:0005615">
    <property type="term" value="C:extracellular space"/>
    <property type="evidence" value="ECO:0007669"/>
    <property type="project" value="TreeGrafter"/>
</dbReference>
<dbReference type="SMART" id="SM00217">
    <property type="entry name" value="WAP"/>
    <property type="match status" value="3"/>
</dbReference>
<evidence type="ECO:0000256" key="4">
    <source>
        <dbReference type="SAM" id="SignalP"/>
    </source>
</evidence>
<dbReference type="PANTHER" id="PTHR19441">
    <property type="entry name" value="WHEY ACDIC PROTEIN WAP"/>
    <property type="match status" value="1"/>
</dbReference>
<reference evidence="6" key="1">
    <citation type="journal article" date="2001" name="Biochim. Biophys. Acta">
        <title>Differential expression of the whey acidic protein gene during lactation in the brushtail possum (Trichosurus vulpecula).</title>
        <authorList>
            <person name="Demmer J."/>
            <person name="Stasiuk S.J."/>
            <person name="Grigor M.R."/>
            <person name="Simpson K.J."/>
            <person name="Nicholas K.R."/>
        </authorList>
    </citation>
    <scope>NUCLEOTIDE SEQUENCE</scope>
    <source>
        <tissue evidence="6">Lactating mammary gland</tissue>
    </source>
</reference>
<evidence type="ECO:0000313" key="6">
    <source>
        <dbReference type="EMBL" id="AAK69407.1"/>
    </source>
</evidence>
<dbReference type="SMR" id="Q95JH3"/>
<dbReference type="PANTHER" id="PTHR19441:SF30">
    <property type="entry name" value="ELAFIN"/>
    <property type="match status" value="1"/>
</dbReference>
<evidence type="ECO:0000259" key="5">
    <source>
        <dbReference type="PROSITE" id="PS51390"/>
    </source>
</evidence>
<dbReference type="SUPFAM" id="SSF57256">
    <property type="entry name" value="Elafin-like"/>
    <property type="match status" value="3"/>
</dbReference>
<keyword evidence="3" id="KW-1015">Disulfide bond</keyword>
<dbReference type="Pfam" id="PF00095">
    <property type="entry name" value="WAP"/>
    <property type="match status" value="3"/>
</dbReference>
<dbReference type="AlphaFoldDB" id="Q95JH3"/>
<keyword evidence="2 4" id="KW-0732">Signal</keyword>
<feature type="domain" description="WAP" evidence="5">
    <location>
        <begin position="127"/>
        <end position="176"/>
    </location>
</feature>
<feature type="domain" description="WAP" evidence="5">
    <location>
        <begin position="23"/>
        <end position="72"/>
    </location>
</feature>
<protein>
    <submittedName>
        <fullName evidence="6">Whey acidic protein</fullName>
    </submittedName>
</protein>
<gene>
    <name evidence="6" type="primary">WAP</name>
</gene>
<dbReference type="EMBL" id="AF275314">
    <property type="protein sequence ID" value="AAK69407.1"/>
    <property type="molecule type" value="mRNA"/>
</dbReference>
<proteinExistence type="evidence at transcript level"/>
<sequence length="188" mass="20627">MMQSVQILTLVLLALGAWAAQNSIEKAGYCPDFRHVLSDIRDCKQMCNNDASCPQNLRCCQRGCSWLCLNTTQEKDGMCPMGTSSSSSSEEQWRNQLCNSTCKTDLDCAGEAKCCASSCGRICSMPIKAKPGRCPAIAEVCPKNMSWIDNCQSDDHCNRSKKCCSSGCGQRCMKPLPEERGAVTRSFH</sequence>
<feature type="signal peptide" evidence="4">
    <location>
        <begin position="1"/>
        <end position="19"/>
    </location>
</feature>
<feature type="chain" id="PRO_5004320994" evidence="4">
    <location>
        <begin position="20"/>
        <end position="188"/>
    </location>
</feature>
<dbReference type="InterPro" id="IPR008197">
    <property type="entry name" value="WAP_dom"/>
</dbReference>
<accession>Q95JH3</accession>
<evidence type="ECO:0000256" key="2">
    <source>
        <dbReference type="ARBA" id="ARBA00022729"/>
    </source>
</evidence>
<keyword evidence="1" id="KW-0646">Protease inhibitor</keyword>
<dbReference type="GO" id="GO:0004867">
    <property type="term" value="F:serine-type endopeptidase inhibitor activity"/>
    <property type="evidence" value="ECO:0007669"/>
    <property type="project" value="TreeGrafter"/>
</dbReference>
<evidence type="ECO:0000256" key="3">
    <source>
        <dbReference type="ARBA" id="ARBA00023157"/>
    </source>
</evidence>